<keyword evidence="2" id="KW-0479">Metal-binding</keyword>
<keyword evidence="2" id="KW-0862">Zinc</keyword>
<accession>A0A1Z5KSG5</accession>
<dbReference type="InterPro" id="IPR043502">
    <property type="entry name" value="DNA/RNA_pol_sf"/>
</dbReference>
<protein>
    <recommendedName>
        <fullName evidence="5">CCHC-type domain-containing protein</fullName>
    </recommendedName>
</protein>
<proteinExistence type="predicted"/>
<dbReference type="InterPro" id="IPR036875">
    <property type="entry name" value="Znf_CCHC_sf"/>
</dbReference>
<evidence type="ECO:0000259" key="5">
    <source>
        <dbReference type="PROSITE" id="PS50158"/>
    </source>
</evidence>
<dbReference type="SUPFAM" id="SSF57756">
    <property type="entry name" value="Retrovirus zinc finger-like domains"/>
    <property type="match status" value="1"/>
</dbReference>
<feature type="domain" description="CCHC-type" evidence="5">
    <location>
        <begin position="87"/>
        <end position="102"/>
    </location>
</feature>
<feature type="region of interest" description="Disordered" evidence="3">
    <location>
        <begin position="93"/>
        <end position="176"/>
    </location>
</feature>
<dbReference type="Gene3D" id="3.30.420.10">
    <property type="entry name" value="Ribonuclease H-like superfamily/Ribonuclease H"/>
    <property type="match status" value="1"/>
</dbReference>
<dbReference type="SUPFAM" id="SSF53098">
    <property type="entry name" value="Ribonuclease H-like"/>
    <property type="match status" value="1"/>
</dbReference>
<dbReference type="Gene3D" id="4.10.60.10">
    <property type="entry name" value="Zinc finger, CCHC-type"/>
    <property type="match status" value="1"/>
</dbReference>
<feature type="compositionally biased region" description="Gly residues" evidence="3">
    <location>
        <begin position="116"/>
        <end position="151"/>
    </location>
</feature>
<dbReference type="OrthoDB" id="47219at2759"/>
<keyword evidence="4" id="KW-0812">Transmembrane</keyword>
<keyword evidence="2" id="KW-0863">Zinc-finger</keyword>
<dbReference type="SUPFAM" id="SSF56672">
    <property type="entry name" value="DNA/RNA polymerases"/>
    <property type="match status" value="1"/>
</dbReference>
<feature type="transmembrane region" description="Helical" evidence="4">
    <location>
        <begin position="238"/>
        <end position="259"/>
    </location>
</feature>
<dbReference type="GO" id="GO:0008270">
    <property type="term" value="F:zinc ion binding"/>
    <property type="evidence" value="ECO:0007669"/>
    <property type="project" value="UniProtKB-KW"/>
</dbReference>
<evidence type="ECO:0000313" key="7">
    <source>
        <dbReference type="Proteomes" id="UP000198406"/>
    </source>
</evidence>
<dbReference type="SMART" id="SM00343">
    <property type="entry name" value="ZnF_C2HC"/>
    <property type="match status" value="1"/>
</dbReference>
<dbReference type="InterPro" id="IPR012337">
    <property type="entry name" value="RNaseH-like_sf"/>
</dbReference>
<name>A0A1Z5KSG5_FISSO</name>
<dbReference type="PROSITE" id="PS50158">
    <property type="entry name" value="ZF_CCHC"/>
    <property type="match status" value="1"/>
</dbReference>
<dbReference type="Pfam" id="PF22936">
    <property type="entry name" value="Pol_BBD"/>
    <property type="match status" value="1"/>
</dbReference>
<dbReference type="PANTHER" id="PTHR11439">
    <property type="entry name" value="GAG-POL-RELATED RETROTRANSPOSON"/>
    <property type="match status" value="1"/>
</dbReference>
<dbReference type="InterPro" id="IPR036397">
    <property type="entry name" value="RNaseH_sf"/>
</dbReference>
<feature type="region of interest" description="Disordered" evidence="3">
    <location>
        <begin position="871"/>
        <end position="931"/>
    </location>
</feature>
<keyword evidence="1" id="KW-0378">Hydrolase</keyword>
<dbReference type="InterPro" id="IPR054722">
    <property type="entry name" value="PolX-like_BBD"/>
</dbReference>
<sequence>MLANSMNLSANAAIPDMAKLVKRGLIASSTPEFNSDLTAHSVLLGRDCTVEALTDKANELYSGLLGASLWVAGDGKQSDSGFFAGNCYECGEKGHKSVDCPKKKKDGDGNNNSGNRGSGNGRGNGRGGRGGRGGGRGGRGGRGGGRSGGDSNGSNDKKEKDPFSTPPKKGESHTKTINGKTYHWCGRCNRWVDHDTDQHRAMLALKASETSDTKSSDKSDDKKEIGKEFMKTSFRSKLGIIGLLLWLLMVGVMIFEAIVDGSCSASIVLMEMPLRLHFMAEGVLGFGSVAPVWFDVTRRPIVRDRERVGKKKRRRRLPWFRRSKTRESKRVTKRPGFLGDEISEWIKGWADIPVRYVPTIPEMFDEACRANPEFLDLLCGFGRFKWLRCLSLTENLALTENLGTCLATLKPLAYNNLSPVDGCVQLQSVYFGAMNDTPIVFDTGASTGVTPHRDDFIDFTPSDSSLTGIAQQARVCGSGTVSWTVRDDTGQEHELKTRALYVPDAQVRLFSPQVHLQIEARGGRGEFRVTEKGSVFRFPFTKKSLTFHATHDRLPIARLATDAVEDLSAFPSFTPPQVAVEENVHLSPGQCELKLLHDRLGHFNFPWIQRLTRVREGDRVQEPILRTKYKSTSSFKEYRADLGVFKSQEFLKDLELQGQRIHFSGVGAHHQNGIAENAIRTVTESARTMLLHAMIHWPSETSVDLWPFAVDYAVYLWNRLPKQDSGLAPVELLSGVTMDMSVLQRMRVFGCPCYVLDTRIQDGKKLPKWKPKSRRGQFLGMSKRHASTIGLIRNLRTGAVSPQFHVVYDDKFTTIPLIPKPDVEEPEPKDWEELLTFSRDKVEPEDGQELPLLHEDWLTDEEKKQRELLIRRQTQERNLAPGPRHREPRVEPNQIHADQDQDEVPMFAPERDDSDDEDVEEPAPRRSERPRRWNRKYYGSDFVNRPVSRGRFYGPDDDDNIEEVYIAERDMTKFGKETESELIEKVQKEFGLPSENEVFLASLDFDGDILSQGNWGAHALLMRSNVDEDGLLDDLHPLAFAAKANNEDTPNYHQAMNGPNSEGYRQAMVEEIESLESLDPWDVVPRSDAVEKGANILPSTWAFKCKRYPDGRIKKFKARWCIRGDRQIEGVDFFETYAPVVSWSTVRLLLILSIVLGLATKQVDYTLAFVQADLNEEVFCEMPKGFERPGYVLRLKKSVYGLRQSPLNFFNCLKKGLEDRGFVQSKNEPCLFMSRKVVCLTYVDDCLFFAREERDIDAVIDDLRNNEKFQRFQLNIEDDVAGFLGILIQRKEDGSIELLQKGLIDRILVTMGLQDCRTSSTPAESKTLGKDSDGEDCVEKWSYASVVGMMMYLASNSRPDIAFAVHQCARFTHCPKRIHEIALKRIGRYLKATSDRGMIIRPDKDLRLDLYVDADFAGLWNSEDANDPTSVKSRTGYVITLGGVPVLWGSKLQSEISLSTTEAEFIAASMAMRQLLPVREVMEELTEHFKIERSAESTVSIVWEDNNGALTMMNNSYPKMTPRTKHIACKYWWFISHIKDGEIEARRIDTAEQKADIFTKGLSKGEFETKRRLLMGW</sequence>
<feature type="compositionally biased region" description="Basic and acidic residues" evidence="3">
    <location>
        <begin position="922"/>
        <end position="931"/>
    </location>
</feature>
<dbReference type="InterPro" id="IPR001878">
    <property type="entry name" value="Znf_CCHC"/>
</dbReference>
<gene>
    <name evidence="6" type="ORF">FisN_UnNu117</name>
</gene>
<organism evidence="6 7">
    <name type="scientific">Fistulifera solaris</name>
    <name type="common">Oleaginous diatom</name>
    <dbReference type="NCBI Taxonomy" id="1519565"/>
    <lineage>
        <taxon>Eukaryota</taxon>
        <taxon>Sar</taxon>
        <taxon>Stramenopiles</taxon>
        <taxon>Ochrophyta</taxon>
        <taxon>Bacillariophyta</taxon>
        <taxon>Bacillariophyceae</taxon>
        <taxon>Bacillariophycidae</taxon>
        <taxon>Naviculales</taxon>
        <taxon>Naviculaceae</taxon>
        <taxon>Fistulifera</taxon>
    </lineage>
</organism>
<dbReference type="Proteomes" id="UP000198406">
    <property type="component" value="Unassembled WGS sequence"/>
</dbReference>
<dbReference type="GO" id="GO:0003676">
    <property type="term" value="F:nucleic acid binding"/>
    <property type="evidence" value="ECO:0007669"/>
    <property type="project" value="InterPro"/>
</dbReference>
<evidence type="ECO:0000256" key="1">
    <source>
        <dbReference type="ARBA" id="ARBA00022750"/>
    </source>
</evidence>
<reference evidence="6 7" key="1">
    <citation type="journal article" date="2015" name="Plant Cell">
        <title>Oil accumulation by the oleaginous diatom Fistulifera solaris as revealed by the genome and transcriptome.</title>
        <authorList>
            <person name="Tanaka T."/>
            <person name="Maeda Y."/>
            <person name="Veluchamy A."/>
            <person name="Tanaka M."/>
            <person name="Abida H."/>
            <person name="Marechal E."/>
            <person name="Bowler C."/>
            <person name="Muto M."/>
            <person name="Sunaga Y."/>
            <person name="Tanaka M."/>
            <person name="Yoshino T."/>
            <person name="Taniguchi T."/>
            <person name="Fukuda Y."/>
            <person name="Nemoto M."/>
            <person name="Matsumoto M."/>
            <person name="Wong P.S."/>
            <person name="Aburatani S."/>
            <person name="Fujibuchi W."/>
        </authorList>
    </citation>
    <scope>NUCLEOTIDE SEQUENCE [LARGE SCALE GENOMIC DNA]</scope>
    <source>
        <strain evidence="6 7">JPCC DA0580</strain>
    </source>
</reference>
<keyword evidence="7" id="KW-1185">Reference proteome</keyword>
<feature type="compositionally biased region" description="Basic and acidic residues" evidence="3">
    <location>
        <begin position="93"/>
        <end position="108"/>
    </location>
</feature>
<dbReference type="InterPro" id="IPR013103">
    <property type="entry name" value="RVT_2"/>
</dbReference>
<comment type="caution">
    <text evidence="6">The sequence shown here is derived from an EMBL/GenBank/DDBJ whole genome shotgun (WGS) entry which is preliminary data.</text>
</comment>
<dbReference type="GO" id="GO:0004190">
    <property type="term" value="F:aspartic-type endopeptidase activity"/>
    <property type="evidence" value="ECO:0007669"/>
    <property type="project" value="UniProtKB-KW"/>
</dbReference>
<evidence type="ECO:0000256" key="4">
    <source>
        <dbReference type="SAM" id="Phobius"/>
    </source>
</evidence>
<keyword evidence="4" id="KW-0472">Membrane</keyword>
<feature type="compositionally biased region" description="Basic and acidic residues" evidence="3">
    <location>
        <begin position="155"/>
        <end position="174"/>
    </location>
</feature>
<dbReference type="Pfam" id="PF00098">
    <property type="entry name" value="zf-CCHC"/>
    <property type="match status" value="1"/>
</dbReference>
<evidence type="ECO:0000256" key="3">
    <source>
        <dbReference type="SAM" id="MobiDB-lite"/>
    </source>
</evidence>
<feature type="compositionally biased region" description="Acidic residues" evidence="3">
    <location>
        <begin position="912"/>
        <end position="921"/>
    </location>
</feature>
<dbReference type="CDD" id="cd09272">
    <property type="entry name" value="RNase_HI_RT_Ty1"/>
    <property type="match status" value="1"/>
</dbReference>
<keyword evidence="4" id="KW-1133">Transmembrane helix</keyword>
<evidence type="ECO:0000313" key="6">
    <source>
        <dbReference type="EMBL" id="GAX29246.1"/>
    </source>
</evidence>
<dbReference type="EMBL" id="BDSP01000288">
    <property type="protein sequence ID" value="GAX29246.1"/>
    <property type="molecule type" value="Genomic_DNA"/>
</dbReference>
<keyword evidence="1" id="KW-0064">Aspartyl protease</keyword>
<evidence type="ECO:0000256" key="2">
    <source>
        <dbReference type="PROSITE-ProRule" id="PRU00047"/>
    </source>
</evidence>
<keyword evidence="1" id="KW-0645">Protease</keyword>
<dbReference type="InParanoid" id="A0A1Z5KSG5"/>
<dbReference type="Pfam" id="PF07727">
    <property type="entry name" value="RVT_2"/>
    <property type="match status" value="1"/>
</dbReference>